<protein>
    <submittedName>
        <fullName evidence="1">Uncharacterized protein</fullName>
    </submittedName>
</protein>
<sequence>IGGLGDAASEVPDVPDKEQLLEAEQNVERFVTHSKGRRLKLMLRKYGENDIVLANGTINSK</sequence>
<dbReference type="RefSeq" id="XP_002772160.1">
    <property type="nucleotide sequence ID" value="XM_002772114.1"/>
</dbReference>
<keyword evidence="2" id="KW-1185">Reference proteome</keyword>
<dbReference type="EMBL" id="GG682003">
    <property type="protein sequence ID" value="EER03976.1"/>
    <property type="molecule type" value="Genomic_DNA"/>
</dbReference>
<organism evidence="2">
    <name type="scientific">Perkinsus marinus (strain ATCC 50983 / TXsc)</name>
    <dbReference type="NCBI Taxonomy" id="423536"/>
    <lineage>
        <taxon>Eukaryota</taxon>
        <taxon>Sar</taxon>
        <taxon>Alveolata</taxon>
        <taxon>Perkinsozoa</taxon>
        <taxon>Perkinsea</taxon>
        <taxon>Perkinsida</taxon>
        <taxon>Perkinsidae</taxon>
        <taxon>Perkinsus</taxon>
    </lineage>
</organism>
<name>C5LH05_PERM5</name>
<proteinExistence type="predicted"/>
<accession>C5LH05</accession>
<gene>
    <name evidence="1" type="ORF">Pmar_PMAR024844</name>
</gene>
<dbReference type="GeneID" id="9044908"/>
<reference evidence="1 2" key="1">
    <citation type="submission" date="2008-07" db="EMBL/GenBank/DDBJ databases">
        <authorList>
            <person name="El-Sayed N."/>
            <person name="Caler E."/>
            <person name="Inman J."/>
            <person name="Amedeo P."/>
            <person name="Hass B."/>
            <person name="Wortman J."/>
        </authorList>
    </citation>
    <scope>NUCLEOTIDE SEQUENCE [LARGE SCALE GENOMIC DNA]</scope>
    <source>
        <strain evidence="2">ATCC 50983 / TXsc</strain>
    </source>
</reference>
<dbReference type="AlphaFoldDB" id="C5LH05"/>
<evidence type="ECO:0000313" key="1">
    <source>
        <dbReference type="EMBL" id="EER03976.1"/>
    </source>
</evidence>
<feature type="non-terminal residue" evidence="1">
    <location>
        <position position="1"/>
    </location>
</feature>
<evidence type="ECO:0000313" key="2">
    <source>
        <dbReference type="Proteomes" id="UP000007800"/>
    </source>
</evidence>
<dbReference type="InParanoid" id="C5LH05"/>
<dbReference type="Proteomes" id="UP000007800">
    <property type="component" value="Unassembled WGS sequence"/>
</dbReference>